<proteinExistence type="inferred from homology"/>
<feature type="domain" description="COQ9 C-terminal" evidence="9">
    <location>
        <begin position="121"/>
        <end position="180"/>
    </location>
</feature>
<evidence type="ECO:0000313" key="11">
    <source>
        <dbReference type="Proteomes" id="UP000186601"/>
    </source>
</evidence>
<comment type="similarity">
    <text evidence="3 8">Belongs to the COQ9 family.</text>
</comment>
<organism evidence="10 11">
    <name type="scientific">Hermanssonia centrifuga</name>
    <dbReference type="NCBI Taxonomy" id="98765"/>
    <lineage>
        <taxon>Eukaryota</taxon>
        <taxon>Fungi</taxon>
        <taxon>Dikarya</taxon>
        <taxon>Basidiomycota</taxon>
        <taxon>Agaricomycotina</taxon>
        <taxon>Agaricomycetes</taxon>
        <taxon>Polyporales</taxon>
        <taxon>Meruliaceae</taxon>
        <taxon>Hermanssonia</taxon>
    </lineage>
</organism>
<evidence type="ECO:0000256" key="5">
    <source>
        <dbReference type="ARBA" id="ARBA00022946"/>
    </source>
</evidence>
<evidence type="ECO:0000259" key="9">
    <source>
        <dbReference type="Pfam" id="PF08511"/>
    </source>
</evidence>
<dbReference type="InterPro" id="IPR013718">
    <property type="entry name" value="COQ9_C"/>
</dbReference>
<sequence>MATTNLRKQLLQLALPLVKTHGFTREALSLSALSLPNPHAEPLRDTAVSSLFGEGDEARRTLTSAWIDEGRTQMRQTPSLNVRDALHSRLRYNEPVLKLLPEAFATMALSSSSFHLIDPQPALKHAASVADEACVISGDTTTGTMWYARRASLAAIYSTAELHQLVSPKTAYEFLDSLLDTSTKVKNSLDEAGLFATYVAKSWAGILKSRGVF</sequence>
<accession>A0A2R6S3B3</accession>
<dbReference type="GO" id="GO:0008289">
    <property type="term" value="F:lipid binding"/>
    <property type="evidence" value="ECO:0007669"/>
    <property type="project" value="UniProtKB-UniRule"/>
</dbReference>
<comment type="pathway">
    <text evidence="2 8">Cofactor biosynthesis; ubiquinone biosynthesis.</text>
</comment>
<keyword evidence="7 8" id="KW-0496">Mitochondrion</keyword>
<name>A0A2R6S3B3_9APHY</name>
<dbReference type="UniPathway" id="UPA00232"/>
<evidence type="ECO:0000256" key="4">
    <source>
        <dbReference type="ARBA" id="ARBA00022688"/>
    </source>
</evidence>
<dbReference type="STRING" id="98765.A0A2R6S3B3"/>
<dbReference type="OrthoDB" id="619536at2759"/>
<protein>
    <recommendedName>
        <fullName evidence="8">Ubiquinone biosynthesis protein</fullName>
    </recommendedName>
</protein>
<comment type="function">
    <text evidence="8">Membrane-associated protein that warps the membrane surface to access and bind aromatic isoprenes with high specificity, including ubiquinone (CoQ) isoprene intermediates and presents them directly to Coq7, therefore facilitating the Coq7-mediated hydroxylase step. Participates in the biosynthesis of coenzyme Q, also named ubiquinone, an essential lipid-soluble electron transporter for aerobic cellular respiration.</text>
</comment>
<evidence type="ECO:0000256" key="6">
    <source>
        <dbReference type="ARBA" id="ARBA00023121"/>
    </source>
</evidence>
<comment type="subcellular location">
    <subcellularLocation>
        <location evidence="1 8">Mitochondrion</location>
    </subcellularLocation>
</comment>
<dbReference type="PANTHER" id="PTHR21427:SF19">
    <property type="entry name" value="UBIQUINONE BIOSYNTHESIS PROTEIN COQ9, MITOCHONDRIAL"/>
    <property type="match status" value="1"/>
</dbReference>
<dbReference type="GO" id="GO:0006744">
    <property type="term" value="P:ubiquinone biosynthetic process"/>
    <property type="evidence" value="ECO:0007669"/>
    <property type="project" value="UniProtKB-UniRule"/>
</dbReference>
<evidence type="ECO:0000256" key="3">
    <source>
        <dbReference type="ARBA" id="ARBA00010766"/>
    </source>
</evidence>
<evidence type="ECO:0000313" key="10">
    <source>
        <dbReference type="EMBL" id="PSS36753.1"/>
    </source>
</evidence>
<keyword evidence="6 8" id="KW-0446">Lipid-binding</keyword>
<dbReference type="Proteomes" id="UP000186601">
    <property type="component" value="Unassembled WGS sequence"/>
</dbReference>
<dbReference type="EMBL" id="MLYV02000108">
    <property type="protein sequence ID" value="PSS36753.1"/>
    <property type="molecule type" value="Genomic_DNA"/>
</dbReference>
<evidence type="ECO:0000256" key="2">
    <source>
        <dbReference type="ARBA" id="ARBA00004749"/>
    </source>
</evidence>
<keyword evidence="4 8" id="KW-0831">Ubiquinone biosynthesis</keyword>
<evidence type="ECO:0000256" key="1">
    <source>
        <dbReference type="ARBA" id="ARBA00004173"/>
    </source>
</evidence>
<gene>
    <name evidence="10" type="ORF">PHLCEN_2v1384</name>
</gene>
<keyword evidence="11" id="KW-1185">Reference proteome</keyword>
<dbReference type="GO" id="GO:0005743">
    <property type="term" value="C:mitochondrial inner membrane"/>
    <property type="evidence" value="ECO:0007669"/>
    <property type="project" value="TreeGrafter"/>
</dbReference>
<dbReference type="PANTHER" id="PTHR21427">
    <property type="entry name" value="UBIQUINONE BIOSYNTHESIS PROTEIN COQ9, MITOCHONDRIAL"/>
    <property type="match status" value="1"/>
</dbReference>
<reference evidence="10 11" key="1">
    <citation type="submission" date="2018-02" db="EMBL/GenBank/DDBJ databases">
        <title>Genome sequence of the basidiomycete white-rot fungus Phlebia centrifuga.</title>
        <authorList>
            <person name="Granchi Z."/>
            <person name="Peng M."/>
            <person name="de Vries R.P."/>
            <person name="Hilden K."/>
            <person name="Makela M.R."/>
            <person name="Grigoriev I."/>
            <person name="Riley R."/>
        </authorList>
    </citation>
    <scope>NUCLEOTIDE SEQUENCE [LARGE SCALE GENOMIC DNA]</scope>
    <source>
        <strain evidence="10 11">FBCC195</strain>
    </source>
</reference>
<comment type="caution">
    <text evidence="10">The sequence shown here is derived from an EMBL/GenBank/DDBJ whole genome shotgun (WGS) entry which is preliminary data.</text>
</comment>
<dbReference type="InterPro" id="IPR012762">
    <property type="entry name" value="Ubiq_biosynth_COQ9"/>
</dbReference>
<evidence type="ECO:0000256" key="8">
    <source>
        <dbReference type="RuleBase" id="RU366063"/>
    </source>
</evidence>
<evidence type="ECO:0000256" key="7">
    <source>
        <dbReference type="ARBA" id="ARBA00023128"/>
    </source>
</evidence>
<keyword evidence="5" id="KW-0809">Transit peptide</keyword>
<dbReference type="Pfam" id="PF08511">
    <property type="entry name" value="COQ9"/>
    <property type="match status" value="1"/>
</dbReference>
<dbReference type="AlphaFoldDB" id="A0A2R6S3B3"/>